<evidence type="ECO:0000313" key="4">
    <source>
        <dbReference type="Proteomes" id="UP000649617"/>
    </source>
</evidence>
<comment type="caution">
    <text evidence="3">The sequence shown here is derived from an EMBL/GenBank/DDBJ whole genome shotgun (WGS) entry which is preliminary data.</text>
</comment>
<dbReference type="Pfam" id="PF13432">
    <property type="entry name" value="TPR_16"/>
    <property type="match status" value="1"/>
</dbReference>
<dbReference type="InterPro" id="IPR051966">
    <property type="entry name" value="RPAP3"/>
</dbReference>
<feature type="repeat" description="TPR" evidence="2">
    <location>
        <begin position="4"/>
        <end position="37"/>
    </location>
</feature>
<dbReference type="OrthoDB" id="2423701at2759"/>
<name>A0A812XRP3_SYMPI</name>
<sequence length="127" mass="13892">MVEAQLLRSQGNAKVKAGHLREAIELYSEALDLLESSEGARERAMILGNRCHCYMRLSRYQEARADAQSSVEADPTYTKGLYRLALCQKELSDLAGAWESATRAAALDPTSPEICALQSTIAELEGS</sequence>
<dbReference type="AlphaFoldDB" id="A0A812XRP3"/>
<keyword evidence="1 2" id="KW-0802">TPR repeat</keyword>
<dbReference type="PANTHER" id="PTHR46423">
    <property type="entry name" value="RNA POLYMERASE II-ASSOCIATED PROTEIN 3"/>
    <property type="match status" value="1"/>
</dbReference>
<dbReference type="InterPro" id="IPR019734">
    <property type="entry name" value="TPR_rpt"/>
</dbReference>
<dbReference type="PROSITE" id="PS50005">
    <property type="entry name" value="TPR"/>
    <property type="match status" value="1"/>
</dbReference>
<reference evidence="3" key="1">
    <citation type="submission" date="2021-02" db="EMBL/GenBank/DDBJ databases">
        <authorList>
            <person name="Dougan E. K."/>
            <person name="Rhodes N."/>
            <person name="Thang M."/>
            <person name="Chan C."/>
        </authorList>
    </citation>
    <scope>NUCLEOTIDE SEQUENCE</scope>
</reference>
<protein>
    <submittedName>
        <fullName evidence="3">Unc45b protein</fullName>
    </submittedName>
</protein>
<evidence type="ECO:0000256" key="2">
    <source>
        <dbReference type="PROSITE-ProRule" id="PRU00339"/>
    </source>
</evidence>
<dbReference type="PANTHER" id="PTHR46423:SF1">
    <property type="entry name" value="RNA POLYMERASE II-ASSOCIATED PROTEIN 3"/>
    <property type="match status" value="1"/>
</dbReference>
<dbReference type="Proteomes" id="UP000649617">
    <property type="component" value="Unassembled WGS sequence"/>
</dbReference>
<accession>A0A812XRP3</accession>
<gene>
    <name evidence="3" type="primary">unc45b</name>
    <name evidence="3" type="ORF">SPIL2461_LOCUS21606</name>
</gene>
<dbReference type="SMART" id="SM00028">
    <property type="entry name" value="TPR"/>
    <property type="match status" value="3"/>
</dbReference>
<proteinExistence type="predicted"/>
<dbReference type="SUPFAM" id="SSF48452">
    <property type="entry name" value="TPR-like"/>
    <property type="match status" value="1"/>
</dbReference>
<organism evidence="3 4">
    <name type="scientific">Symbiodinium pilosum</name>
    <name type="common">Dinoflagellate</name>
    <dbReference type="NCBI Taxonomy" id="2952"/>
    <lineage>
        <taxon>Eukaryota</taxon>
        <taxon>Sar</taxon>
        <taxon>Alveolata</taxon>
        <taxon>Dinophyceae</taxon>
        <taxon>Suessiales</taxon>
        <taxon>Symbiodiniaceae</taxon>
        <taxon>Symbiodinium</taxon>
    </lineage>
</organism>
<keyword evidence="4" id="KW-1185">Reference proteome</keyword>
<evidence type="ECO:0000256" key="1">
    <source>
        <dbReference type="ARBA" id="ARBA00022803"/>
    </source>
</evidence>
<dbReference type="EMBL" id="CAJNIZ010046404">
    <property type="protein sequence ID" value="CAE7747720.1"/>
    <property type="molecule type" value="Genomic_DNA"/>
</dbReference>
<dbReference type="Gene3D" id="1.25.40.10">
    <property type="entry name" value="Tetratricopeptide repeat domain"/>
    <property type="match status" value="1"/>
</dbReference>
<dbReference type="GO" id="GO:0101031">
    <property type="term" value="C:protein folding chaperone complex"/>
    <property type="evidence" value="ECO:0007669"/>
    <property type="project" value="TreeGrafter"/>
</dbReference>
<evidence type="ECO:0000313" key="3">
    <source>
        <dbReference type="EMBL" id="CAE7747720.1"/>
    </source>
</evidence>
<dbReference type="InterPro" id="IPR011990">
    <property type="entry name" value="TPR-like_helical_dom_sf"/>
</dbReference>